<dbReference type="Proteomes" id="UP000308600">
    <property type="component" value="Unassembled WGS sequence"/>
</dbReference>
<gene>
    <name evidence="1" type="ORF">BDN72DRAFT_720712</name>
</gene>
<feature type="non-terminal residue" evidence="1">
    <location>
        <position position="219"/>
    </location>
</feature>
<protein>
    <submittedName>
        <fullName evidence="1">Uncharacterized protein</fullName>
    </submittedName>
</protein>
<feature type="non-terminal residue" evidence="1">
    <location>
        <position position="1"/>
    </location>
</feature>
<keyword evidence="2" id="KW-1185">Reference proteome</keyword>
<proteinExistence type="predicted"/>
<accession>A0ACD3BHJ5</accession>
<organism evidence="1 2">
    <name type="scientific">Pluteus cervinus</name>
    <dbReference type="NCBI Taxonomy" id="181527"/>
    <lineage>
        <taxon>Eukaryota</taxon>
        <taxon>Fungi</taxon>
        <taxon>Dikarya</taxon>
        <taxon>Basidiomycota</taxon>
        <taxon>Agaricomycotina</taxon>
        <taxon>Agaricomycetes</taxon>
        <taxon>Agaricomycetidae</taxon>
        <taxon>Agaricales</taxon>
        <taxon>Pluteineae</taxon>
        <taxon>Pluteaceae</taxon>
        <taxon>Pluteus</taxon>
    </lineage>
</organism>
<evidence type="ECO:0000313" key="2">
    <source>
        <dbReference type="Proteomes" id="UP000308600"/>
    </source>
</evidence>
<name>A0ACD3BHJ5_9AGAR</name>
<reference evidence="1 2" key="1">
    <citation type="journal article" date="2019" name="Nat. Ecol. Evol.">
        <title>Megaphylogeny resolves global patterns of mushroom evolution.</title>
        <authorList>
            <person name="Varga T."/>
            <person name="Krizsan K."/>
            <person name="Foldi C."/>
            <person name="Dima B."/>
            <person name="Sanchez-Garcia M."/>
            <person name="Sanchez-Ramirez S."/>
            <person name="Szollosi G.J."/>
            <person name="Szarkandi J.G."/>
            <person name="Papp V."/>
            <person name="Albert L."/>
            <person name="Andreopoulos W."/>
            <person name="Angelini C."/>
            <person name="Antonin V."/>
            <person name="Barry K.W."/>
            <person name="Bougher N.L."/>
            <person name="Buchanan P."/>
            <person name="Buyck B."/>
            <person name="Bense V."/>
            <person name="Catcheside P."/>
            <person name="Chovatia M."/>
            <person name="Cooper J."/>
            <person name="Damon W."/>
            <person name="Desjardin D."/>
            <person name="Finy P."/>
            <person name="Geml J."/>
            <person name="Haridas S."/>
            <person name="Hughes K."/>
            <person name="Justo A."/>
            <person name="Karasinski D."/>
            <person name="Kautmanova I."/>
            <person name="Kiss B."/>
            <person name="Kocsube S."/>
            <person name="Kotiranta H."/>
            <person name="LaButti K.M."/>
            <person name="Lechner B.E."/>
            <person name="Liimatainen K."/>
            <person name="Lipzen A."/>
            <person name="Lukacs Z."/>
            <person name="Mihaltcheva S."/>
            <person name="Morgado L.N."/>
            <person name="Niskanen T."/>
            <person name="Noordeloos M.E."/>
            <person name="Ohm R.A."/>
            <person name="Ortiz-Santana B."/>
            <person name="Ovrebo C."/>
            <person name="Racz N."/>
            <person name="Riley R."/>
            <person name="Savchenko A."/>
            <person name="Shiryaev A."/>
            <person name="Soop K."/>
            <person name="Spirin V."/>
            <person name="Szebenyi C."/>
            <person name="Tomsovsky M."/>
            <person name="Tulloss R.E."/>
            <person name="Uehling J."/>
            <person name="Grigoriev I.V."/>
            <person name="Vagvolgyi C."/>
            <person name="Papp T."/>
            <person name="Martin F.M."/>
            <person name="Miettinen O."/>
            <person name="Hibbett D.S."/>
            <person name="Nagy L.G."/>
        </authorList>
    </citation>
    <scope>NUCLEOTIDE SEQUENCE [LARGE SCALE GENOMIC DNA]</scope>
    <source>
        <strain evidence="1 2">NL-1719</strain>
    </source>
</reference>
<dbReference type="EMBL" id="ML208259">
    <property type="protein sequence ID" value="TFK77112.1"/>
    <property type="molecule type" value="Genomic_DNA"/>
</dbReference>
<sequence>FRTVHMFMSIRSNNELCLENLPKVAVDELRATILGMWPYGIDKDEHSGYDWIVKFRNAPWSAAGDDRITAWNMIVEMFTLFARRGFAFQTSVNTASPPPRLIFAVNPPDIKSNFVLGYFSQGGHRFTLFNAPTQLELALKVTLSSVLPRKIVPDRVIHERFCVVEVKRRRLFGPPVVRPAVFMMHVLKIMSELGFNLDAALPLMASRFFRQRRELLVFK</sequence>
<evidence type="ECO:0000313" key="1">
    <source>
        <dbReference type="EMBL" id="TFK77112.1"/>
    </source>
</evidence>